<accession>A0A401WB70</accession>
<comment type="caution">
    <text evidence="6">The sequence shown here is derived from an EMBL/GenBank/DDBJ whole genome shotgun (WGS) entry which is preliminary data.</text>
</comment>
<dbReference type="PANTHER" id="PTHR35333:SF3">
    <property type="entry name" value="BETA-LACTAMASE-TYPE TRANSPEPTIDASE FOLD CONTAINING PROTEIN"/>
    <property type="match status" value="1"/>
</dbReference>
<evidence type="ECO:0000313" key="6">
    <source>
        <dbReference type="EMBL" id="GCD46551.1"/>
    </source>
</evidence>
<organism evidence="6 7">
    <name type="scientific">Streptomyces paromomycinus</name>
    <name type="common">Streptomyces rimosus subsp. paromomycinus</name>
    <dbReference type="NCBI Taxonomy" id="92743"/>
    <lineage>
        <taxon>Bacteria</taxon>
        <taxon>Bacillati</taxon>
        <taxon>Actinomycetota</taxon>
        <taxon>Actinomycetes</taxon>
        <taxon>Kitasatosporales</taxon>
        <taxon>Streptomycetaceae</taxon>
        <taxon>Streptomyces</taxon>
    </lineage>
</organism>
<evidence type="ECO:0000256" key="4">
    <source>
        <dbReference type="SAM" id="SignalP"/>
    </source>
</evidence>
<dbReference type="Pfam" id="PF13354">
    <property type="entry name" value="Beta-lactamase2"/>
    <property type="match status" value="1"/>
</dbReference>
<dbReference type="InterPro" id="IPR006311">
    <property type="entry name" value="TAT_signal"/>
</dbReference>
<dbReference type="GO" id="GO:0030655">
    <property type="term" value="P:beta-lactam antibiotic catabolic process"/>
    <property type="evidence" value="ECO:0007669"/>
    <property type="project" value="InterPro"/>
</dbReference>
<dbReference type="EMBL" id="BHZD01000001">
    <property type="protein sequence ID" value="GCD46551.1"/>
    <property type="molecule type" value="Genomic_DNA"/>
</dbReference>
<dbReference type="InterPro" id="IPR012338">
    <property type="entry name" value="Beta-lactam/transpept-like"/>
</dbReference>
<evidence type="ECO:0000256" key="2">
    <source>
        <dbReference type="ARBA" id="ARBA00030171"/>
    </source>
</evidence>
<feature type="signal peptide" evidence="4">
    <location>
        <begin position="1"/>
        <end position="37"/>
    </location>
</feature>
<feature type="compositionally biased region" description="Basic and acidic residues" evidence="3">
    <location>
        <begin position="296"/>
        <end position="305"/>
    </location>
</feature>
<dbReference type="SUPFAM" id="SSF56601">
    <property type="entry name" value="beta-lactamase/transpeptidase-like"/>
    <property type="match status" value="1"/>
</dbReference>
<feature type="region of interest" description="Disordered" evidence="3">
    <location>
        <begin position="296"/>
        <end position="322"/>
    </location>
</feature>
<evidence type="ECO:0000256" key="3">
    <source>
        <dbReference type="SAM" id="MobiDB-lite"/>
    </source>
</evidence>
<keyword evidence="4" id="KW-0732">Signal</keyword>
<feature type="chain" id="PRO_5038437424" description="Beta-lactamase" evidence="4">
    <location>
        <begin position="38"/>
        <end position="322"/>
    </location>
</feature>
<gene>
    <name evidence="6" type="ORF">GKJPGBOP_06301</name>
</gene>
<dbReference type="InterPro" id="IPR045155">
    <property type="entry name" value="Beta-lactam_cat"/>
</dbReference>
<name>A0A401WB70_STREY</name>
<dbReference type="InterPro" id="IPR000871">
    <property type="entry name" value="Beta-lactam_class-A"/>
</dbReference>
<evidence type="ECO:0000313" key="7">
    <source>
        <dbReference type="Proteomes" id="UP000286746"/>
    </source>
</evidence>
<proteinExistence type="predicted"/>
<dbReference type="PANTHER" id="PTHR35333">
    <property type="entry name" value="BETA-LACTAMASE"/>
    <property type="match status" value="1"/>
</dbReference>
<dbReference type="PROSITE" id="PS51318">
    <property type="entry name" value="TAT"/>
    <property type="match status" value="1"/>
</dbReference>
<dbReference type="Proteomes" id="UP000286746">
    <property type="component" value="Unassembled WGS sequence"/>
</dbReference>
<evidence type="ECO:0000256" key="1">
    <source>
        <dbReference type="ARBA" id="ARBA00018879"/>
    </source>
</evidence>
<protein>
    <recommendedName>
        <fullName evidence="1">Beta-lactamase</fullName>
    </recommendedName>
    <alternativeName>
        <fullName evidence="2">Penicillinase</fullName>
    </alternativeName>
</protein>
<dbReference type="AlphaFoldDB" id="A0A401WB70"/>
<feature type="domain" description="Beta-lactamase class A catalytic" evidence="5">
    <location>
        <begin position="130"/>
        <end position="269"/>
    </location>
</feature>
<keyword evidence="7" id="KW-1185">Reference proteome</keyword>
<sequence length="322" mass="34689">MRHRIRTLDSTRRRFSAVTVLTATLSSLLAAAAPATAAEAADAQPALPKVTCTSAKDGLADRLSEDLGQVLRAHTSGHTSFALYDRTSDTRCAYDADRQYDSASVVKVVVLGTLLRQAQEEQRALTADEKKLAEKMITRSDNDATTTLWKRAGLGRINSFLRLAGMHNTVPDTEGYWGLTQINAADQLTLLRLLTAENTVLDGASRAYALDLMARVVPEQRWGVPAGAPAGAKVHVKNGWLQRSSGGWRVHSVGAVTGGGHDYGLVVLTADHPGMDAGVRTIEDLARTLHKDLNGTARPVREARARVLPHTSDGSLVPETER</sequence>
<evidence type="ECO:0000259" key="5">
    <source>
        <dbReference type="Pfam" id="PF13354"/>
    </source>
</evidence>
<dbReference type="RefSeq" id="WP_246177654.1">
    <property type="nucleotide sequence ID" value="NZ_BHZD01000001.1"/>
</dbReference>
<dbReference type="GO" id="GO:0008800">
    <property type="term" value="F:beta-lactamase activity"/>
    <property type="evidence" value="ECO:0007669"/>
    <property type="project" value="InterPro"/>
</dbReference>
<dbReference type="GO" id="GO:0046677">
    <property type="term" value="P:response to antibiotic"/>
    <property type="evidence" value="ECO:0007669"/>
    <property type="project" value="InterPro"/>
</dbReference>
<reference evidence="6 7" key="1">
    <citation type="submission" date="2018-11" db="EMBL/GenBank/DDBJ databases">
        <title>Whole genome sequence of Streptomyces paromomycinus NBRC 15454(T).</title>
        <authorList>
            <person name="Komaki H."/>
            <person name="Tamura T."/>
        </authorList>
    </citation>
    <scope>NUCLEOTIDE SEQUENCE [LARGE SCALE GENOMIC DNA]</scope>
    <source>
        <strain evidence="6 7">NBRC 15454</strain>
    </source>
</reference>
<dbReference type="Gene3D" id="3.40.710.10">
    <property type="entry name" value="DD-peptidase/beta-lactamase superfamily"/>
    <property type="match status" value="1"/>
</dbReference>